<keyword evidence="1" id="KW-0805">Transcription regulation</keyword>
<feature type="domain" description="HTH tetR-type" evidence="5">
    <location>
        <begin position="12"/>
        <end position="72"/>
    </location>
</feature>
<proteinExistence type="predicted"/>
<dbReference type="InterPro" id="IPR025996">
    <property type="entry name" value="MT1864/Rv1816-like_C"/>
</dbReference>
<dbReference type="InterPro" id="IPR009057">
    <property type="entry name" value="Homeodomain-like_sf"/>
</dbReference>
<evidence type="ECO:0000256" key="4">
    <source>
        <dbReference type="PROSITE-ProRule" id="PRU00335"/>
    </source>
</evidence>
<organism evidence="6 7">
    <name type="scientific">Paradesertivirga mongoliensis</name>
    <dbReference type="NCBI Taxonomy" id="2100740"/>
    <lineage>
        <taxon>Bacteria</taxon>
        <taxon>Pseudomonadati</taxon>
        <taxon>Bacteroidota</taxon>
        <taxon>Sphingobacteriia</taxon>
        <taxon>Sphingobacteriales</taxon>
        <taxon>Sphingobacteriaceae</taxon>
        <taxon>Paradesertivirga</taxon>
    </lineage>
</organism>
<evidence type="ECO:0000256" key="2">
    <source>
        <dbReference type="ARBA" id="ARBA00023125"/>
    </source>
</evidence>
<evidence type="ECO:0000313" key="7">
    <source>
        <dbReference type="Proteomes" id="UP001597387"/>
    </source>
</evidence>
<dbReference type="PANTHER" id="PTHR43479">
    <property type="entry name" value="ACREF/ENVCD OPERON REPRESSOR-RELATED"/>
    <property type="match status" value="1"/>
</dbReference>
<dbReference type="PANTHER" id="PTHR43479:SF11">
    <property type="entry name" value="ACREF_ENVCD OPERON REPRESSOR-RELATED"/>
    <property type="match status" value="1"/>
</dbReference>
<evidence type="ECO:0000256" key="3">
    <source>
        <dbReference type="ARBA" id="ARBA00023163"/>
    </source>
</evidence>
<evidence type="ECO:0000259" key="5">
    <source>
        <dbReference type="PROSITE" id="PS50977"/>
    </source>
</evidence>
<keyword evidence="7" id="KW-1185">Reference proteome</keyword>
<dbReference type="PROSITE" id="PS50977">
    <property type="entry name" value="HTH_TETR_2"/>
    <property type="match status" value="1"/>
</dbReference>
<dbReference type="Gene3D" id="1.10.357.10">
    <property type="entry name" value="Tetracycline Repressor, domain 2"/>
    <property type="match status" value="1"/>
</dbReference>
<evidence type="ECO:0000256" key="1">
    <source>
        <dbReference type="ARBA" id="ARBA00023015"/>
    </source>
</evidence>
<dbReference type="Proteomes" id="UP001597387">
    <property type="component" value="Unassembled WGS sequence"/>
</dbReference>
<dbReference type="InterPro" id="IPR050624">
    <property type="entry name" value="HTH-type_Tx_Regulator"/>
</dbReference>
<dbReference type="Pfam" id="PF00440">
    <property type="entry name" value="TetR_N"/>
    <property type="match status" value="1"/>
</dbReference>
<dbReference type="RefSeq" id="WP_255902904.1">
    <property type="nucleotide sequence ID" value="NZ_JAFMZO010000003.1"/>
</dbReference>
<dbReference type="SUPFAM" id="SSF46689">
    <property type="entry name" value="Homeodomain-like"/>
    <property type="match status" value="1"/>
</dbReference>
<name>A0ABW4ZMU7_9SPHI</name>
<dbReference type="InterPro" id="IPR001647">
    <property type="entry name" value="HTH_TetR"/>
</dbReference>
<dbReference type="InterPro" id="IPR036271">
    <property type="entry name" value="Tet_transcr_reg_TetR-rel_C_sf"/>
</dbReference>
<accession>A0ABW4ZMU7</accession>
<dbReference type="EMBL" id="JBHUHZ010000001">
    <property type="protein sequence ID" value="MFD2162802.1"/>
    <property type="molecule type" value="Genomic_DNA"/>
</dbReference>
<comment type="caution">
    <text evidence="6">The sequence shown here is derived from an EMBL/GenBank/DDBJ whole genome shotgun (WGS) entry which is preliminary data.</text>
</comment>
<dbReference type="SUPFAM" id="SSF48498">
    <property type="entry name" value="Tetracyclin repressor-like, C-terminal domain"/>
    <property type="match status" value="1"/>
</dbReference>
<sequence>MGISERKQRQKEDLKNGIICTAWDLVMKDGWQALSIRKIAEAIEYSVPVIYDHFENKEALLLEFSKKGFRMLSEKILDAKSQHIDPAEQIKAMADAYWDFALNNTELYQLMFGIGMACCEISKAMPEQEKFRSLVMEPIEELIKKSGRTDLNSCLKYHTFWSVMHGLISIKIVGNAAIDEELNKLVLDDAIAGYIKNLT</sequence>
<dbReference type="Pfam" id="PF13305">
    <property type="entry name" value="TetR_C_33"/>
    <property type="match status" value="1"/>
</dbReference>
<evidence type="ECO:0000313" key="6">
    <source>
        <dbReference type="EMBL" id="MFD2162802.1"/>
    </source>
</evidence>
<reference evidence="7" key="1">
    <citation type="journal article" date="2019" name="Int. J. Syst. Evol. Microbiol.">
        <title>The Global Catalogue of Microorganisms (GCM) 10K type strain sequencing project: providing services to taxonomists for standard genome sequencing and annotation.</title>
        <authorList>
            <consortium name="The Broad Institute Genomics Platform"/>
            <consortium name="The Broad Institute Genome Sequencing Center for Infectious Disease"/>
            <person name="Wu L."/>
            <person name="Ma J."/>
        </authorList>
    </citation>
    <scope>NUCLEOTIDE SEQUENCE [LARGE SCALE GENOMIC DNA]</scope>
    <source>
        <strain evidence="7">KCTC 42217</strain>
    </source>
</reference>
<feature type="DNA-binding region" description="H-T-H motif" evidence="4">
    <location>
        <begin position="35"/>
        <end position="54"/>
    </location>
</feature>
<keyword evidence="3" id="KW-0804">Transcription</keyword>
<keyword evidence="2 4" id="KW-0238">DNA-binding</keyword>
<gene>
    <name evidence="6" type="ORF">ACFSJU_10400</name>
</gene>
<protein>
    <submittedName>
        <fullName evidence="6">TetR/AcrR family transcriptional regulator</fullName>
    </submittedName>
</protein>